<feature type="transmembrane region" description="Helical" evidence="1">
    <location>
        <begin position="111"/>
        <end position="135"/>
    </location>
</feature>
<sequence length="202" mass="22167">MKKLILLVLSYASIFGFGWLIATSYFTVETFASACSELKQSCNRPCSSNEDTNCYIPNFDCISKRILEPSLDCCINKCREGNSGFSEEELRRFYSSFNFFGTKVNIRTDSIFGWITLGIQTYLAIVSFIALARGIKVGVIDLPKAEGLDKVSKSVINTITGFALAWGGIFIIQVILSIFGIPGLNELIVIGDQPAGSTIVIN</sequence>
<proteinExistence type="predicted"/>
<protein>
    <submittedName>
        <fullName evidence="2">Uncharacterized protein</fullName>
    </submittedName>
</protein>
<feature type="transmembrane region" description="Helical" evidence="1">
    <location>
        <begin position="155"/>
        <end position="179"/>
    </location>
</feature>
<dbReference type="Proteomes" id="UP000269410">
    <property type="component" value="Unassembled WGS sequence"/>
</dbReference>
<reference evidence="2 3" key="1">
    <citation type="submission" date="2018-10" db="EMBL/GenBank/DDBJ databases">
        <title>Thermophilic Lithotrophy and Phototrophy in an Intertidal, Iron-rich, Geothermal Spring.</title>
        <authorList>
            <person name="Ward L.M."/>
            <person name="Idei A."/>
            <person name="Nakagawa M."/>
            <person name="Ueno Y."/>
            <person name="Fischer W."/>
            <person name="Mcglynn S.E."/>
        </authorList>
    </citation>
    <scope>NUCLEOTIDE SEQUENCE [LARGE SCALE GENOMIC DNA]</scope>
    <source>
        <strain evidence="2">J137</strain>
    </source>
</reference>
<dbReference type="EMBL" id="RFKV01000054">
    <property type="protein sequence ID" value="RMD77224.1"/>
    <property type="molecule type" value="Genomic_DNA"/>
</dbReference>
<evidence type="ECO:0000313" key="2">
    <source>
        <dbReference type="EMBL" id="RMD77224.1"/>
    </source>
</evidence>
<keyword evidence="1" id="KW-1133">Transmembrane helix</keyword>
<comment type="caution">
    <text evidence="2">The sequence shown here is derived from an EMBL/GenBank/DDBJ whole genome shotgun (WGS) entry which is preliminary data.</text>
</comment>
<accession>A0A3M0Z0E6</accession>
<organism evidence="2 3">
    <name type="scientific">Candidatus Dojkabacteria bacterium</name>
    <dbReference type="NCBI Taxonomy" id="2099670"/>
    <lineage>
        <taxon>Bacteria</taxon>
        <taxon>Candidatus Dojkabacteria</taxon>
    </lineage>
</organism>
<evidence type="ECO:0000313" key="3">
    <source>
        <dbReference type="Proteomes" id="UP000269410"/>
    </source>
</evidence>
<name>A0A3M0Z0E6_9BACT</name>
<keyword evidence="1" id="KW-0812">Transmembrane</keyword>
<evidence type="ECO:0000256" key="1">
    <source>
        <dbReference type="SAM" id="Phobius"/>
    </source>
</evidence>
<gene>
    <name evidence="2" type="ORF">D6810_01545</name>
</gene>
<keyword evidence="1" id="KW-0472">Membrane</keyword>
<dbReference type="AlphaFoldDB" id="A0A3M0Z0E6"/>